<keyword evidence="2" id="KW-1185">Reference proteome</keyword>
<accession>A0ACB8SZU2</accession>
<evidence type="ECO:0000313" key="2">
    <source>
        <dbReference type="Proteomes" id="UP000814140"/>
    </source>
</evidence>
<dbReference type="EMBL" id="MU277209">
    <property type="protein sequence ID" value="KAI0062079.1"/>
    <property type="molecule type" value="Genomic_DNA"/>
</dbReference>
<reference evidence="1" key="1">
    <citation type="submission" date="2021-03" db="EMBL/GenBank/DDBJ databases">
        <authorList>
            <consortium name="DOE Joint Genome Institute"/>
            <person name="Ahrendt S."/>
            <person name="Looney B.P."/>
            <person name="Miyauchi S."/>
            <person name="Morin E."/>
            <person name="Drula E."/>
            <person name="Courty P.E."/>
            <person name="Chicoki N."/>
            <person name="Fauchery L."/>
            <person name="Kohler A."/>
            <person name="Kuo A."/>
            <person name="Labutti K."/>
            <person name="Pangilinan J."/>
            <person name="Lipzen A."/>
            <person name="Riley R."/>
            <person name="Andreopoulos W."/>
            <person name="He G."/>
            <person name="Johnson J."/>
            <person name="Barry K.W."/>
            <person name="Grigoriev I.V."/>
            <person name="Nagy L."/>
            <person name="Hibbett D."/>
            <person name="Henrissat B."/>
            <person name="Matheny P.B."/>
            <person name="Labbe J."/>
            <person name="Martin F."/>
        </authorList>
    </citation>
    <scope>NUCLEOTIDE SEQUENCE</scope>
    <source>
        <strain evidence="1">HHB10654</strain>
    </source>
</reference>
<organism evidence="1 2">
    <name type="scientific">Artomyces pyxidatus</name>
    <dbReference type="NCBI Taxonomy" id="48021"/>
    <lineage>
        <taxon>Eukaryota</taxon>
        <taxon>Fungi</taxon>
        <taxon>Dikarya</taxon>
        <taxon>Basidiomycota</taxon>
        <taxon>Agaricomycotina</taxon>
        <taxon>Agaricomycetes</taxon>
        <taxon>Russulales</taxon>
        <taxon>Auriscalpiaceae</taxon>
        <taxon>Artomyces</taxon>
    </lineage>
</organism>
<reference evidence="1" key="2">
    <citation type="journal article" date="2022" name="New Phytol.">
        <title>Evolutionary transition to the ectomycorrhizal habit in the genomes of a hyperdiverse lineage of mushroom-forming fungi.</title>
        <authorList>
            <person name="Looney B."/>
            <person name="Miyauchi S."/>
            <person name="Morin E."/>
            <person name="Drula E."/>
            <person name="Courty P.E."/>
            <person name="Kohler A."/>
            <person name="Kuo A."/>
            <person name="LaButti K."/>
            <person name="Pangilinan J."/>
            <person name="Lipzen A."/>
            <person name="Riley R."/>
            <person name="Andreopoulos W."/>
            <person name="He G."/>
            <person name="Johnson J."/>
            <person name="Nolan M."/>
            <person name="Tritt A."/>
            <person name="Barry K.W."/>
            <person name="Grigoriev I.V."/>
            <person name="Nagy L.G."/>
            <person name="Hibbett D."/>
            <person name="Henrissat B."/>
            <person name="Matheny P.B."/>
            <person name="Labbe J."/>
            <person name="Martin F.M."/>
        </authorList>
    </citation>
    <scope>NUCLEOTIDE SEQUENCE</scope>
    <source>
        <strain evidence="1">HHB10654</strain>
    </source>
</reference>
<name>A0ACB8SZU2_9AGAM</name>
<proteinExistence type="predicted"/>
<dbReference type="Proteomes" id="UP000814140">
    <property type="component" value="Unassembled WGS sequence"/>
</dbReference>
<gene>
    <name evidence="1" type="ORF">BV25DRAFT_1916371</name>
</gene>
<comment type="caution">
    <text evidence="1">The sequence shown here is derived from an EMBL/GenBank/DDBJ whole genome shotgun (WGS) entry which is preliminary data.</text>
</comment>
<sequence>MLLSDIDVPADVILAVCTLSTLETLSYARCVNKELRLIVMSYLQSRWNVTLTSYVSSPDAFRDMLRMTRSVVSGSTVLQFVLQGTQHEHNWAANDLDIYCPLTTAVILFDYLLSVEKFRVKQRIISRDRSQGVSSEYNNGAISCVTTLITPTGRKVDIITATRNSPLLPITYFWGTLVINYISADDICITYPRLTLSGTGLLNPVRIPAPKVLVCIEKYTNRGFLLSDFVHAPGRLNRASLSTCRCGNSEAYYALAAASRLTLVAGYIYRLPSSDHVYYLPHRTGTRIITDQLSINAIILSALQFP</sequence>
<evidence type="ECO:0000313" key="1">
    <source>
        <dbReference type="EMBL" id="KAI0062079.1"/>
    </source>
</evidence>
<protein>
    <submittedName>
        <fullName evidence="1">Uncharacterized protein</fullName>
    </submittedName>
</protein>